<organism evidence="1 2">
    <name type="scientific">Portunus trituberculatus</name>
    <name type="common">Swimming crab</name>
    <name type="synonym">Neptunus trituberculatus</name>
    <dbReference type="NCBI Taxonomy" id="210409"/>
    <lineage>
        <taxon>Eukaryota</taxon>
        <taxon>Metazoa</taxon>
        <taxon>Ecdysozoa</taxon>
        <taxon>Arthropoda</taxon>
        <taxon>Crustacea</taxon>
        <taxon>Multicrustacea</taxon>
        <taxon>Malacostraca</taxon>
        <taxon>Eumalacostraca</taxon>
        <taxon>Eucarida</taxon>
        <taxon>Decapoda</taxon>
        <taxon>Pleocyemata</taxon>
        <taxon>Brachyura</taxon>
        <taxon>Eubrachyura</taxon>
        <taxon>Portunoidea</taxon>
        <taxon>Portunidae</taxon>
        <taxon>Portuninae</taxon>
        <taxon>Portunus</taxon>
    </lineage>
</organism>
<keyword evidence="2" id="KW-1185">Reference proteome</keyword>
<dbReference type="EMBL" id="VSRR010079570">
    <property type="protein sequence ID" value="MPC88986.1"/>
    <property type="molecule type" value="Genomic_DNA"/>
</dbReference>
<dbReference type="Proteomes" id="UP000324222">
    <property type="component" value="Unassembled WGS sequence"/>
</dbReference>
<gene>
    <name evidence="1" type="ORF">E2C01_083914</name>
</gene>
<dbReference type="AlphaFoldDB" id="A0A5B7J4W8"/>
<proteinExistence type="predicted"/>
<evidence type="ECO:0000313" key="2">
    <source>
        <dbReference type="Proteomes" id="UP000324222"/>
    </source>
</evidence>
<name>A0A5B7J4W8_PORTR</name>
<reference evidence="1 2" key="1">
    <citation type="submission" date="2019-05" db="EMBL/GenBank/DDBJ databases">
        <title>Another draft genome of Portunus trituberculatus and its Hox gene families provides insights of decapod evolution.</title>
        <authorList>
            <person name="Jeong J.-H."/>
            <person name="Song I."/>
            <person name="Kim S."/>
            <person name="Choi T."/>
            <person name="Kim D."/>
            <person name="Ryu S."/>
            <person name="Kim W."/>
        </authorList>
    </citation>
    <scope>NUCLEOTIDE SEQUENCE [LARGE SCALE GENOMIC DNA]</scope>
    <source>
        <tissue evidence="1">Muscle</tissue>
    </source>
</reference>
<evidence type="ECO:0000313" key="1">
    <source>
        <dbReference type="EMBL" id="MPC88986.1"/>
    </source>
</evidence>
<accession>A0A5B7J4W8</accession>
<comment type="caution">
    <text evidence="1">The sequence shown here is derived from an EMBL/GenBank/DDBJ whole genome shotgun (WGS) entry which is preliminary data.</text>
</comment>
<sequence length="55" mass="5540">MVAAALHPRRDAWLGVGSVETAAVCGTLPCSALPCCSKSGNRDESRVGADGAEVP</sequence>
<protein>
    <submittedName>
        <fullName evidence="1">Uncharacterized protein</fullName>
    </submittedName>
</protein>